<dbReference type="OrthoDB" id="7466251at2"/>
<keyword evidence="1" id="KW-0808">Transferase</keyword>
<reference evidence="7 8" key="1">
    <citation type="submission" date="2019-02" db="EMBL/GenBank/DDBJ databases">
        <title>Draft genome sequences of novel Actinobacteria.</title>
        <authorList>
            <person name="Sahin N."/>
            <person name="Ay H."/>
            <person name="Saygin H."/>
        </authorList>
    </citation>
    <scope>NUCLEOTIDE SEQUENCE [LARGE SCALE GENOMIC DNA]</scope>
    <source>
        <strain evidence="7 8">16K104</strain>
    </source>
</reference>
<dbReference type="PROSITE" id="PS50921">
    <property type="entry name" value="ANTAR"/>
    <property type="match status" value="1"/>
</dbReference>
<dbReference type="GO" id="GO:0016301">
    <property type="term" value="F:kinase activity"/>
    <property type="evidence" value="ECO:0007669"/>
    <property type="project" value="UniProtKB-KW"/>
</dbReference>
<keyword evidence="4" id="KW-0804">Transcription</keyword>
<dbReference type="SUPFAM" id="SSF52172">
    <property type="entry name" value="CheY-like"/>
    <property type="match status" value="1"/>
</dbReference>
<evidence type="ECO:0000256" key="2">
    <source>
        <dbReference type="ARBA" id="ARBA00022777"/>
    </source>
</evidence>
<dbReference type="Gene3D" id="1.10.10.10">
    <property type="entry name" value="Winged helix-like DNA-binding domain superfamily/Winged helix DNA-binding domain"/>
    <property type="match status" value="1"/>
</dbReference>
<dbReference type="SMART" id="SM01012">
    <property type="entry name" value="ANTAR"/>
    <property type="match status" value="1"/>
</dbReference>
<gene>
    <name evidence="7" type="ORF">E1218_21405</name>
</gene>
<feature type="domain" description="ANTAR" evidence="6">
    <location>
        <begin position="200"/>
        <end position="261"/>
    </location>
</feature>
<dbReference type="Gene3D" id="3.30.450.40">
    <property type="match status" value="1"/>
</dbReference>
<dbReference type="InterPro" id="IPR029016">
    <property type="entry name" value="GAF-like_dom_sf"/>
</dbReference>
<dbReference type="InterPro" id="IPR011006">
    <property type="entry name" value="CheY-like_superfamily"/>
</dbReference>
<name>A0A4R4WU15_9ACTN</name>
<dbReference type="SMART" id="SM00065">
    <property type="entry name" value="GAF"/>
    <property type="match status" value="1"/>
</dbReference>
<dbReference type="Pfam" id="PF03861">
    <property type="entry name" value="ANTAR"/>
    <property type="match status" value="1"/>
</dbReference>
<organism evidence="7 8">
    <name type="scientific">Kribbella turkmenica</name>
    <dbReference type="NCBI Taxonomy" id="2530375"/>
    <lineage>
        <taxon>Bacteria</taxon>
        <taxon>Bacillati</taxon>
        <taxon>Actinomycetota</taxon>
        <taxon>Actinomycetes</taxon>
        <taxon>Propionibacteriales</taxon>
        <taxon>Kribbellaceae</taxon>
        <taxon>Kribbella</taxon>
    </lineage>
</organism>
<evidence type="ECO:0000256" key="3">
    <source>
        <dbReference type="ARBA" id="ARBA00023015"/>
    </source>
</evidence>
<evidence type="ECO:0000256" key="5">
    <source>
        <dbReference type="SAM" id="MobiDB-lite"/>
    </source>
</evidence>
<dbReference type="EMBL" id="SMKR01000095">
    <property type="protein sequence ID" value="TDD21120.1"/>
    <property type="molecule type" value="Genomic_DNA"/>
</dbReference>
<dbReference type="InterPro" id="IPR036388">
    <property type="entry name" value="WH-like_DNA-bd_sf"/>
</dbReference>
<dbReference type="Pfam" id="PF13185">
    <property type="entry name" value="GAF_2"/>
    <property type="match status" value="1"/>
</dbReference>
<proteinExistence type="predicted"/>
<comment type="caution">
    <text evidence="7">The sequence shown here is derived from an EMBL/GenBank/DDBJ whole genome shotgun (WGS) entry which is preliminary data.</text>
</comment>
<keyword evidence="3" id="KW-0805">Transcription regulation</keyword>
<evidence type="ECO:0000256" key="1">
    <source>
        <dbReference type="ARBA" id="ARBA00022679"/>
    </source>
</evidence>
<evidence type="ECO:0000259" key="6">
    <source>
        <dbReference type="PROSITE" id="PS50921"/>
    </source>
</evidence>
<dbReference type="InterPro" id="IPR005561">
    <property type="entry name" value="ANTAR"/>
</dbReference>
<protein>
    <submittedName>
        <fullName evidence="7">ANTAR domain-containing protein</fullName>
    </submittedName>
</protein>
<keyword evidence="2" id="KW-0418">Kinase</keyword>
<evidence type="ECO:0000256" key="4">
    <source>
        <dbReference type="ARBA" id="ARBA00023163"/>
    </source>
</evidence>
<feature type="region of interest" description="Disordered" evidence="5">
    <location>
        <begin position="268"/>
        <end position="292"/>
    </location>
</feature>
<accession>A0A4R4WU15</accession>
<feature type="region of interest" description="Disordered" evidence="5">
    <location>
        <begin position="1"/>
        <end position="28"/>
    </location>
</feature>
<sequence length="292" mass="32436">MEASAPWRRFTHHGAAQSTGPSGLAQAAVQRSPPSGRVVAVMSLQLDPMEFARIAQALRAAPTPTQTAEEIVDYVRRQFNASHAGLTLIRARRRLETIAPTDPLVEEADRLQYELDEGPCRDSSWRRETLISTDLATDRRWPRWAIKVCALGVASVLAAELTDVDDRRIGSINIYWTRPRQFTADDVAFVNIFARHAALALSRSLNEAELHVALDSRKLIGQAQGILMERYGLDESRAFEVLRRYSQDHNLKLRTVAEHLIATRQLPTTSGITNSAQGHGPSRSAVRSATQP</sequence>
<keyword evidence="8" id="KW-1185">Reference proteome</keyword>
<feature type="compositionally biased region" description="Polar residues" evidence="5">
    <location>
        <begin position="268"/>
        <end position="277"/>
    </location>
</feature>
<dbReference type="SUPFAM" id="SSF55781">
    <property type="entry name" value="GAF domain-like"/>
    <property type="match status" value="1"/>
</dbReference>
<dbReference type="Proteomes" id="UP000295172">
    <property type="component" value="Unassembled WGS sequence"/>
</dbReference>
<dbReference type="AlphaFoldDB" id="A0A4R4WU15"/>
<evidence type="ECO:0000313" key="7">
    <source>
        <dbReference type="EMBL" id="TDD21120.1"/>
    </source>
</evidence>
<dbReference type="GO" id="GO:0003723">
    <property type="term" value="F:RNA binding"/>
    <property type="evidence" value="ECO:0007669"/>
    <property type="project" value="InterPro"/>
</dbReference>
<dbReference type="InterPro" id="IPR003018">
    <property type="entry name" value="GAF"/>
</dbReference>
<evidence type="ECO:0000313" key="8">
    <source>
        <dbReference type="Proteomes" id="UP000295172"/>
    </source>
</evidence>